<dbReference type="GO" id="GO:0043138">
    <property type="term" value="F:3'-5' DNA helicase activity"/>
    <property type="evidence" value="ECO:0007669"/>
    <property type="project" value="UniProtKB-EC"/>
</dbReference>
<dbReference type="FunFam" id="3.40.50.300:FF:001389">
    <property type="entry name" value="ATP-dependent DNA helicase RecQ"/>
    <property type="match status" value="1"/>
</dbReference>
<dbReference type="InterPro" id="IPR001650">
    <property type="entry name" value="Helicase_C-like"/>
</dbReference>
<dbReference type="GO" id="GO:0043590">
    <property type="term" value="C:bacterial nucleoid"/>
    <property type="evidence" value="ECO:0007669"/>
    <property type="project" value="TreeGrafter"/>
</dbReference>
<dbReference type="GO" id="GO:0046872">
    <property type="term" value="F:metal ion binding"/>
    <property type="evidence" value="ECO:0007669"/>
    <property type="project" value="UniProtKB-KW"/>
</dbReference>
<evidence type="ECO:0000256" key="4">
    <source>
        <dbReference type="ARBA" id="ARBA00022801"/>
    </source>
</evidence>
<comment type="catalytic activity">
    <reaction evidence="9">
        <text>Couples ATP hydrolysis with the unwinding of duplex DNA by translocating in the 3'-5' direction.</text>
        <dbReference type="EC" id="5.6.2.4"/>
    </reaction>
</comment>
<keyword evidence="2" id="KW-0479">Metal-binding</keyword>
<dbReference type="PROSITE" id="PS51192">
    <property type="entry name" value="HELICASE_ATP_BIND_1"/>
    <property type="match status" value="1"/>
</dbReference>
<dbReference type="GO" id="GO:0030894">
    <property type="term" value="C:replisome"/>
    <property type="evidence" value="ECO:0007669"/>
    <property type="project" value="TreeGrafter"/>
</dbReference>
<evidence type="ECO:0000313" key="16">
    <source>
        <dbReference type="Proteomes" id="UP000010798"/>
    </source>
</evidence>
<dbReference type="STRING" id="886293.Sinac_4666"/>
<dbReference type="GO" id="GO:0005737">
    <property type="term" value="C:cytoplasm"/>
    <property type="evidence" value="ECO:0007669"/>
    <property type="project" value="TreeGrafter"/>
</dbReference>
<dbReference type="PROSITE" id="PS51194">
    <property type="entry name" value="HELICASE_CTER"/>
    <property type="match status" value="1"/>
</dbReference>
<evidence type="ECO:0000259" key="14">
    <source>
        <dbReference type="PROSITE" id="PS51194"/>
    </source>
</evidence>
<dbReference type="Proteomes" id="UP000010798">
    <property type="component" value="Chromosome"/>
</dbReference>
<dbReference type="Gene3D" id="1.10.10.10">
    <property type="entry name" value="Winged helix-like DNA-binding domain superfamily/Winged helix DNA-binding domain"/>
    <property type="match status" value="1"/>
</dbReference>
<dbReference type="eggNOG" id="COG0514">
    <property type="taxonomic scope" value="Bacteria"/>
</dbReference>
<evidence type="ECO:0000256" key="12">
    <source>
        <dbReference type="ARBA" id="ARBA00044550"/>
    </source>
</evidence>
<keyword evidence="8" id="KW-0413">Isomerase</keyword>
<dbReference type="HOGENOM" id="CLU_001103_9_2_0"/>
<feature type="domain" description="Helicase ATP-binding" evidence="13">
    <location>
        <begin position="28"/>
        <end position="196"/>
    </location>
</feature>
<keyword evidence="5 15" id="KW-0347">Helicase</keyword>
<keyword evidence="3" id="KW-0547">Nucleotide-binding</keyword>
<evidence type="ECO:0000256" key="2">
    <source>
        <dbReference type="ARBA" id="ARBA00022723"/>
    </source>
</evidence>
<accession>L0DJ43</accession>
<dbReference type="Gene3D" id="3.40.50.300">
    <property type="entry name" value="P-loop containing nucleotide triphosphate hydrolases"/>
    <property type="match status" value="2"/>
</dbReference>
<dbReference type="OrthoDB" id="9763310at2"/>
<dbReference type="InterPro" id="IPR004589">
    <property type="entry name" value="DNA_helicase_ATP-dep_RecQ"/>
</dbReference>
<gene>
    <name evidence="15" type="ordered locus">Sinac_4666</name>
</gene>
<evidence type="ECO:0000256" key="8">
    <source>
        <dbReference type="ARBA" id="ARBA00023235"/>
    </source>
</evidence>
<evidence type="ECO:0000313" key="15">
    <source>
        <dbReference type="EMBL" id="AGA28843.1"/>
    </source>
</evidence>
<sequence>MSDIDDARRTLRETFGFTQFRGGQEQAITALLEGRPVLAVFPTGAGKSLCYQLPALLLDGLTVVVSPLIALMKDQVDFLVRRGVAAARLDSTLEPVEARRILDDLRADRLKLLYVAPERLASERFFQTLSKTKVALLAVDEAHCISEWGHNFRPEYLKLARLARRLGIARVLALTATATPDVASQVARAFGIADADVVITGFHRPNLELHANACAAEDRHALLLKSLKAGLAGPTIVYVTLQKTAEDLADFLAGQGFDAMAYHAGMNDERRHVVQDQFMACEAGIVVATIAFGMGIDKSNIRAVYHFNLPKSLENFAQEIGRAGRDGEPARCELFACAEDVLTLGNFTYGDTPTPEAIADLLKEILGLGPTFDISAYDLSQRHDIRQLVVQTLMTYLELEGILEATGPFYSDCKFRPLRSSGEILAQYDAPRAAFLRQVFRQARPGKIWFALDVSEVARNLEETRERISAALNHLEEKGDVELQLAGLRQGYRRTTGDPDLDELRERLVARFLDRERRDIARVHSVLEYAQAEGCLTGRLLAYFGETLVGDCGHCARCLGEPPIPLPPVPERALGSLEQEMVERVRSERHKALTSSRQLTRFLCGLVSPASSRSKLAKHPQFAALADVPFPRVLDFVKSVYN</sequence>
<dbReference type="CDD" id="cd17920">
    <property type="entry name" value="DEXHc_RecQ"/>
    <property type="match status" value="1"/>
</dbReference>
<reference evidence="15 16" key="1">
    <citation type="submission" date="2012-02" db="EMBL/GenBank/DDBJ databases">
        <title>Complete sequence of chromosome of Singulisphaera acidiphila DSM 18658.</title>
        <authorList>
            <consortium name="US DOE Joint Genome Institute (JGI-PGF)"/>
            <person name="Lucas S."/>
            <person name="Copeland A."/>
            <person name="Lapidus A."/>
            <person name="Glavina del Rio T."/>
            <person name="Dalin E."/>
            <person name="Tice H."/>
            <person name="Bruce D."/>
            <person name="Goodwin L."/>
            <person name="Pitluck S."/>
            <person name="Peters L."/>
            <person name="Ovchinnikova G."/>
            <person name="Chertkov O."/>
            <person name="Kyrpides N."/>
            <person name="Mavromatis K."/>
            <person name="Ivanova N."/>
            <person name="Brettin T."/>
            <person name="Detter J.C."/>
            <person name="Han C."/>
            <person name="Larimer F."/>
            <person name="Land M."/>
            <person name="Hauser L."/>
            <person name="Markowitz V."/>
            <person name="Cheng J.-F."/>
            <person name="Hugenholtz P."/>
            <person name="Woyke T."/>
            <person name="Wu D."/>
            <person name="Tindall B."/>
            <person name="Pomrenke H."/>
            <person name="Brambilla E."/>
            <person name="Klenk H.-P."/>
            <person name="Eisen J.A."/>
        </authorList>
    </citation>
    <scope>NUCLEOTIDE SEQUENCE [LARGE SCALE GENOMIC DNA]</scope>
    <source>
        <strain evidence="16">ATCC BAA-1392 / DSM 18658 / VKM B-2454 / MOB10</strain>
    </source>
</reference>
<evidence type="ECO:0000256" key="6">
    <source>
        <dbReference type="ARBA" id="ARBA00022840"/>
    </source>
</evidence>
<evidence type="ECO:0000256" key="11">
    <source>
        <dbReference type="ARBA" id="ARBA00044535"/>
    </source>
</evidence>
<keyword evidence="7" id="KW-0238">DNA-binding</keyword>
<evidence type="ECO:0000256" key="5">
    <source>
        <dbReference type="ARBA" id="ARBA00022806"/>
    </source>
</evidence>
<dbReference type="Pfam" id="PF00271">
    <property type="entry name" value="Helicase_C"/>
    <property type="match status" value="1"/>
</dbReference>
<dbReference type="NCBIfam" id="TIGR00614">
    <property type="entry name" value="recQ_fam"/>
    <property type="match status" value="1"/>
</dbReference>
<dbReference type="RefSeq" id="WP_015247957.1">
    <property type="nucleotide sequence ID" value="NC_019892.1"/>
</dbReference>
<dbReference type="GO" id="GO:0016787">
    <property type="term" value="F:hydrolase activity"/>
    <property type="evidence" value="ECO:0007669"/>
    <property type="project" value="UniProtKB-KW"/>
</dbReference>
<dbReference type="InterPro" id="IPR011545">
    <property type="entry name" value="DEAD/DEAH_box_helicase_dom"/>
</dbReference>
<evidence type="ECO:0000256" key="7">
    <source>
        <dbReference type="ARBA" id="ARBA00023125"/>
    </source>
</evidence>
<name>L0DJ43_SINAD</name>
<dbReference type="InterPro" id="IPR027417">
    <property type="entry name" value="P-loop_NTPase"/>
</dbReference>
<evidence type="ECO:0000256" key="1">
    <source>
        <dbReference type="ARBA" id="ARBA00005446"/>
    </source>
</evidence>
<dbReference type="InterPro" id="IPR014001">
    <property type="entry name" value="Helicase_ATP-bd"/>
</dbReference>
<comment type="similarity">
    <text evidence="1">Belongs to the helicase family. RecQ subfamily.</text>
</comment>
<dbReference type="GO" id="GO:0005524">
    <property type="term" value="F:ATP binding"/>
    <property type="evidence" value="ECO:0007669"/>
    <property type="project" value="UniProtKB-KW"/>
</dbReference>
<evidence type="ECO:0000256" key="10">
    <source>
        <dbReference type="ARBA" id="ARBA00034808"/>
    </source>
</evidence>
<keyword evidence="16" id="KW-1185">Reference proteome</keyword>
<dbReference type="EMBL" id="CP003364">
    <property type="protein sequence ID" value="AGA28843.1"/>
    <property type="molecule type" value="Genomic_DNA"/>
</dbReference>
<dbReference type="GO" id="GO:0009378">
    <property type="term" value="F:four-way junction helicase activity"/>
    <property type="evidence" value="ECO:0007669"/>
    <property type="project" value="TreeGrafter"/>
</dbReference>
<dbReference type="SMART" id="SM00487">
    <property type="entry name" value="DEXDc"/>
    <property type="match status" value="1"/>
</dbReference>
<dbReference type="SUPFAM" id="SSF52540">
    <property type="entry name" value="P-loop containing nucleoside triphosphate hydrolases"/>
    <property type="match status" value="1"/>
</dbReference>
<organism evidence="15 16">
    <name type="scientific">Singulisphaera acidiphila (strain ATCC BAA-1392 / DSM 18658 / VKM B-2454 / MOB10)</name>
    <dbReference type="NCBI Taxonomy" id="886293"/>
    <lineage>
        <taxon>Bacteria</taxon>
        <taxon>Pseudomonadati</taxon>
        <taxon>Planctomycetota</taxon>
        <taxon>Planctomycetia</taxon>
        <taxon>Isosphaerales</taxon>
        <taxon>Isosphaeraceae</taxon>
        <taxon>Singulisphaera</taxon>
    </lineage>
</organism>
<proteinExistence type="inferred from homology"/>
<evidence type="ECO:0000256" key="9">
    <source>
        <dbReference type="ARBA" id="ARBA00034617"/>
    </source>
</evidence>
<dbReference type="PANTHER" id="PTHR13710:SF105">
    <property type="entry name" value="ATP-DEPENDENT DNA HELICASE Q1"/>
    <property type="match status" value="1"/>
</dbReference>
<dbReference type="Pfam" id="PF16124">
    <property type="entry name" value="RecQ_Zn_bind"/>
    <property type="match status" value="1"/>
</dbReference>
<dbReference type="GO" id="GO:0006281">
    <property type="term" value="P:DNA repair"/>
    <property type="evidence" value="ECO:0007669"/>
    <property type="project" value="TreeGrafter"/>
</dbReference>
<dbReference type="AlphaFoldDB" id="L0DJ43"/>
<feature type="domain" description="Helicase C-terminal" evidence="14">
    <location>
        <begin position="223"/>
        <end position="380"/>
    </location>
</feature>
<dbReference type="Pfam" id="PF00270">
    <property type="entry name" value="DEAD"/>
    <property type="match status" value="1"/>
</dbReference>
<dbReference type="InterPro" id="IPR036388">
    <property type="entry name" value="WH-like_DNA-bd_sf"/>
</dbReference>
<dbReference type="InterPro" id="IPR032284">
    <property type="entry name" value="RecQ_Zn-bd"/>
</dbReference>
<protein>
    <recommendedName>
        <fullName evidence="11">ATP-dependent DNA helicase RecQ</fullName>
        <ecNumber evidence="10">5.6.2.4</ecNumber>
    </recommendedName>
    <alternativeName>
        <fullName evidence="12">DNA 3'-5' helicase RecQ</fullName>
    </alternativeName>
</protein>
<dbReference type="GO" id="GO:0006310">
    <property type="term" value="P:DNA recombination"/>
    <property type="evidence" value="ECO:0007669"/>
    <property type="project" value="InterPro"/>
</dbReference>
<dbReference type="SMART" id="SM00490">
    <property type="entry name" value="HELICc"/>
    <property type="match status" value="1"/>
</dbReference>
<dbReference type="GO" id="GO:0003677">
    <property type="term" value="F:DNA binding"/>
    <property type="evidence" value="ECO:0007669"/>
    <property type="project" value="UniProtKB-KW"/>
</dbReference>
<keyword evidence="6" id="KW-0067">ATP-binding</keyword>
<dbReference type="PANTHER" id="PTHR13710">
    <property type="entry name" value="DNA HELICASE RECQ FAMILY MEMBER"/>
    <property type="match status" value="1"/>
</dbReference>
<dbReference type="EC" id="5.6.2.4" evidence="10"/>
<keyword evidence="4" id="KW-0378">Hydrolase</keyword>
<dbReference type="KEGG" id="saci:Sinac_4666"/>
<evidence type="ECO:0000256" key="3">
    <source>
        <dbReference type="ARBA" id="ARBA00022741"/>
    </source>
</evidence>
<evidence type="ECO:0000259" key="13">
    <source>
        <dbReference type="PROSITE" id="PS51192"/>
    </source>
</evidence>